<feature type="transmembrane region" description="Helical" evidence="8">
    <location>
        <begin position="59"/>
        <end position="77"/>
    </location>
</feature>
<feature type="transmembrane region" description="Helical" evidence="8">
    <location>
        <begin position="166"/>
        <end position="187"/>
    </location>
</feature>
<dbReference type="Proteomes" id="UP000697710">
    <property type="component" value="Unassembled WGS sequence"/>
</dbReference>
<evidence type="ECO:0000256" key="4">
    <source>
        <dbReference type="ARBA" id="ARBA00022960"/>
    </source>
</evidence>
<evidence type="ECO:0000256" key="5">
    <source>
        <dbReference type="ARBA" id="ARBA00022984"/>
    </source>
</evidence>
<dbReference type="PANTHER" id="PTHR47019">
    <property type="entry name" value="LIPID II FLIPPASE MURJ"/>
    <property type="match status" value="1"/>
</dbReference>
<feature type="transmembrane region" description="Helical" evidence="8">
    <location>
        <begin position="36"/>
        <end position="53"/>
    </location>
</feature>
<dbReference type="AlphaFoldDB" id="A0A956LZY4"/>
<feature type="non-terminal residue" evidence="9">
    <location>
        <position position="238"/>
    </location>
</feature>
<reference evidence="9" key="1">
    <citation type="submission" date="2020-04" db="EMBL/GenBank/DDBJ databases">
        <authorList>
            <person name="Zhang T."/>
        </authorList>
    </citation>
    <scope>NUCLEOTIDE SEQUENCE</scope>
    <source>
        <strain evidence="9">HKST-UBA01</strain>
    </source>
</reference>
<gene>
    <name evidence="9" type="ORF">KC729_06550</name>
</gene>
<keyword evidence="2" id="KW-1003">Cell membrane</keyword>
<keyword evidence="7 8" id="KW-0472">Membrane</keyword>
<evidence type="ECO:0000313" key="9">
    <source>
        <dbReference type="EMBL" id="MCA9727325.1"/>
    </source>
</evidence>
<dbReference type="GO" id="GO:0009252">
    <property type="term" value="P:peptidoglycan biosynthetic process"/>
    <property type="evidence" value="ECO:0007669"/>
    <property type="project" value="UniProtKB-KW"/>
</dbReference>
<dbReference type="GO" id="GO:0015648">
    <property type="term" value="F:lipid-linked peptidoglycan transporter activity"/>
    <property type="evidence" value="ECO:0007669"/>
    <property type="project" value="TreeGrafter"/>
</dbReference>
<comment type="caution">
    <text evidence="9">The sequence shown here is derived from an EMBL/GenBank/DDBJ whole genome shotgun (WGS) entry which is preliminary data.</text>
</comment>
<comment type="subcellular location">
    <subcellularLocation>
        <location evidence="1">Cell membrane</location>
        <topology evidence="1">Multi-pass membrane protein</topology>
    </subcellularLocation>
</comment>
<keyword evidence="5" id="KW-0573">Peptidoglycan synthesis</keyword>
<feature type="transmembrane region" description="Helical" evidence="8">
    <location>
        <begin position="133"/>
        <end position="154"/>
    </location>
</feature>
<feature type="transmembrane region" description="Helical" evidence="8">
    <location>
        <begin position="193"/>
        <end position="212"/>
    </location>
</feature>
<evidence type="ECO:0000256" key="8">
    <source>
        <dbReference type="SAM" id="Phobius"/>
    </source>
</evidence>
<sequence length="238" mass="25593">MSHREGGEWTGIGKAALLLAASGLLSRILGYGREIILAYFAGVGWQTDAYFAAFVLPDWLNYLLAGSALSIGFLPFYTRALNRGGEAAAARLLGTILGNLGLLVVVLTGVMWWQADRLVRLQFPQFSPEAHGLTVEIVRILLPAQIAFVLGGVLKATLFARGRFGAAALAPLIYNLATILGGVLLYPRLGVKGFAWGVLAGAFLGPFLAPFLDARRDGPIRLLLAPRNRDFLRYLAVA</sequence>
<dbReference type="EMBL" id="JAGQHR010000146">
    <property type="protein sequence ID" value="MCA9727325.1"/>
    <property type="molecule type" value="Genomic_DNA"/>
</dbReference>
<dbReference type="GO" id="GO:0034204">
    <property type="term" value="P:lipid translocation"/>
    <property type="evidence" value="ECO:0007669"/>
    <property type="project" value="TreeGrafter"/>
</dbReference>
<dbReference type="InterPro" id="IPR051050">
    <property type="entry name" value="Lipid_II_flippase_MurJ/MviN"/>
</dbReference>
<keyword evidence="6 8" id="KW-1133">Transmembrane helix</keyword>
<dbReference type="GO" id="GO:0008360">
    <property type="term" value="P:regulation of cell shape"/>
    <property type="evidence" value="ECO:0007669"/>
    <property type="project" value="UniProtKB-KW"/>
</dbReference>
<dbReference type="PANTHER" id="PTHR47019:SF1">
    <property type="entry name" value="LIPID II FLIPPASE MURJ"/>
    <property type="match status" value="1"/>
</dbReference>
<dbReference type="InterPro" id="IPR004268">
    <property type="entry name" value="MurJ"/>
</dbReference>
<feature type="transmembrane region" description="Helical" evidence="8">
    <location>
        <begin position="89"/>
        <end position="113"/>
    </location>
</feature>
<proteinExistence type="predicted"/>
<evidence type="ECO:0000256" key="7">
    <source>
        <dbReference type="ARBA" id="ARBA00023136"/>
    </source>
</evidence>
<evidence type="ECO:0000313" key="10">
    <source>
        <dbReference type="Proteomes" id="UP000697710"/>
    </source>
</evidence>
<keyword evidence="4" id="KW-0133">Cell shape</keyword>
<organism evidence="9 10">
    <name type="scientific">Eiseniibacteriota bacterium</name>
    <dbReference type="NCBI Taxonomy" id="2212470"/>
    <lineage>
        <taxon>Bacteria</taxon>
        <taxon>Candidatus Eiseniibacteriota</taxon>
    </lineage>
</organism>
<dbReference type="Pfam" id="PF03023">
    <property type="entry name" value="MurJ"/>
    <property type="match status" value="1"/>
</dbReference>
<dbReference type="GO" id="GO:0005886">
    <property type="term" value="C:plasma membrane"/>
    <property type="evidence" value="ECO:0007669"/>
    <property type="project" value="UniProtKB-SubCell"/>
</dbReference>
<evidence type="ECO:0000256" key="1">
    <source>
        <dbReference type="ARBA" id="ARBA00004651"/>
    </source>
</evidence>
<reference evidence="9" key="2">
    <citation type="journal article" date="2021" name="Microbiome">
        <title>Successional dynamics and alternative stable states in a saline activated sludge microbial community over 9 years.</title>
        <authorList>
            <person name="Wang Y."/>
            <person name="Ye J."/>
            <person name="Ju F."/>
            <person name="Liu L."/>
            <person name="Boyd J.A."/>
            <person name="Deng Y."/>
            <person name="Parks D.H."/>
            <person name="Jiang X."/>
            <person name="Yin X."/>
            <person name="Woodcroft B.J."/>
            <person name="Tyson G.W."/>
            <person name="Hugenholtz P."/>
            <person name="Polz M.F."/>
            <person name="Zhang T."/>
        </authorList>
    </citation>
    <scope>NUCLEOTIDE SEQUENCE</scope>
    <source>
        <strain evidence="9">HKST-UBA01</strain>
    </source>
</reference>
<accession>A0A956LZY4</accession>
<evidence type="ECO:0000256" key="3">
    <source>
        <dbReference type="ARBA" id="ARBA00022692"/>
    </source>
</evidence>
<name>A0A956LZY4_UNCEI</name>
<evidence type="ECO:0000256" key="2">
    <source>
        <dbReference type="ARBA" id="ARBA00022475"/>
    </source>
</evidence>
<keyword evidence="3 8" id="KW-0812">Transmembrane</keyword>
<dbReference type="PRINTS" id="PR01806">
    <property type="entry name" value="VIRFACTRMVIN"/>
</dbReference>
<protein>
    <submittedName>
        <fullName evidence="9">Murein biosynthesis integral membrane protein MurJ</fullName>
    </submittedName>
</protein>
<evidence type="ECO:0000256" key="6">
    <source>
        <dbReference type="ARBA" id="ARBA00022989"/>
    </source>
</evidence>
<feature type="transmembrane region" description="Helical" evidence="8">
    <location>
        <begin position="12"/>
        <end position="29"/>
    </location>
</feature>